<dbReference type="RefSeq" id="WP_227615119.1">
    <property type="nucleotide sequence ID" value="NZ_JAJEPR010000012.1"/>
</dbReference>
<dbReference type="CDD" id="cd06565">
    <property type="entry name" value="GH20_GcnA-like"/>
    <property type="match status" value="1"/>
</dbReference>
<evidence type="ECO:0000259" key="4">
    <source>
        <dbReference type="Pfam" id="PF18088"/>
    </source>
</evidence>
<evidence type="ECO:0000313" key="6">
    <source>
        <dbReference type="Proteomes" id="UP001197875"/>
    </source>
</evidence>
<dbReference type="InterPro" id="IPR017853">
    <property type="entry name" value="GH"/>
</dbReference>
<feature type="domain" description="Glycoside Hydrolase 20C C-terminal" evidence="4">
    <location>
        <begin position="421"/>
        <end position="606"/>
    </location>
</feature>
<evidence type="ECO:0000259" key="3">
    <source>
        <dbReference type="Pfam" id="PF00728"/>
    </source>
</evidence>
<dbReference type="AlphaFoldDB" id="A0AAE3J6H6"/>
<dbReference type="InterPro" id="IPR041063">
    <property type="entry name" value="Glyco_H_20C_C"/>
</dbReference>
<comment type="caution">
    <text evidence="5">The sequence shown here is derived from an EMBL/GenBank/DDBJ whole genome shotgun (WGS) entry which is preliminary data.</text>
</comment>
<dbReference type="InterPro" id="IPR015883">
    <property type="entry name" value="Glyco_hydro_20_cat"/>
</dbReference>
<dbReference type="Pfam" id="PF18088">
    <property type="entry name" value="Glyco_H_20C_C"/>
    <property type="match status" value="1"/>
</dbReference>
<keyword evidence="6" id="KW-1185">Reference proteome</keyword>
<accession>A0AAE3J6H6</accession>
<comment type="similarity">
    <text evidence="1">Belongs to the glycosyl hydrolase 20 family.</text>
</comment>
<evidence type="ECO:0000313" key="5">
    <source>
        <dbReference type="EMBL" id="MCC2189896.1"/>
    </source>
</evidence>
<reference evidence="5 6" key="1">
    <citation type="submission" date="2021-10" db="EMBL/GenBank/DDBJ databases">
        <title>Anaerobic single-cell dispensing facilitates the cultivation of human gut bacteria.</title>
        <authorList>
            <person name="Afrizal A."/>
        </authorList>
    </citation>
    <scope>NUCLEOTIDE SEQUENCE [LARGE SCALE GENOMIC DNA]</scope>
    <source>
        <strain evidence="5 6">CLA-AA-H277</strain>
    </source>
</reference>
<dbReference type="GO" id="GO:0004563">
    <property type="term" value="F:beta-N-acetylhexosaminidase activity"/>
    <property type="evidence" value="ECO:0007669"/>
    <property type="project" value="UniProtKB-ARBA"/>
</dbReference>
<dbReference type="PANTHER" id="PTHR21040:SF8">
    <property type="entry name" value="BCDNA.GH04120"/>
    <property type="match status" value="1"/>
</dbReference>
<name>A0AAE3J6H6_9FIRM</name>
<evidence type="ECO:0000256" key="2">
    <source>
        <dbReference type="ARBA" id="ARBA00022801"/>
    </source>
</evidence>
<dbReference type="EMBL" id="JAJEPR010000012">
    <property type="protein sequence ID" value="MCC2189896.1"/>
    <property type="molecule type" value="Genomic_DNA"/>
</dbReference>
<protein>
    <submittedName>
        <fullName evidence="5">Beta-N-acetylhexosaminidase</fullName>
    </submittedName>
</protein>
<gene>
    <name evidence="5" type="ORF">LKD71_08775</name>
</gene>
<dbReference type="Proteomes" id="UP001197875">
    <property type="component" value="Unassembled WGS sequence"/>
</dbReference>
<organism evidence="5 6">
    <name type="scientific">Fusicatenibacter faecihominis</name>
    <dbReference type="NCBI Taxonomy" id="2881276"/>
    <lineage>
        <taxon>Bacteria</taxon>
        <taxon>Bacillati</taxon>
        <taxon>Bacillota</taxon>
        <taxon>Clostridia</taxon>
        <taxon>Lachnospirales</taxon>
        <taxon>Lachnospiraceae</taxon>
        <taxon>Fusicatenibacter</taxon>
    </lineage>
</organism>
<feature type="domain" description="Glycoside hydrolase family 20 catalytic" evidence="3">
    <location>
        <begin position="91"/>
        <end position="284"/>
    </location>
</feature>
<keyword evidence="2" id="KW-0378">Hydrolase</keyword>
<dbReference type="SUPFAM" id="SSF51445">
    <property type="entry name" value="(Trans)glycosidases"/>
    <property type="match status" value="1"/>
</dbReference>
<dbReference type="GO" id="GO:0005975">
    <property type="term" value="P:carbohydrate metabolic process"/>
    <property type="evidence" value="ECO:0007669"/>
    <property type="project" value="InterPro"/>
</dbReference>
<dbReference type="Pfam" id="PF00728">
    <property type="entry name" value="Glyco_hydro_20"/>
    <property type="match status" value="1"/>
</dbReference>
<proteinExistence type="inferred from homology"/>
<sequence>MNFVLTKEQETLEKGLTILLEEHGHAYGEGEISITPVFTDENKLKVEKKGQDVTISCKEKAHFFRGIGHLFSHLEDADFVKEETVYVDCLGAMPDCSRNGVPTPDMLKRMIRTMALLGMNEIFLYTEDTYELPEYPYFGAFRGKFSKEELKECDAYGELFGICLVPCIQTLAHLSTFLRWPTSNGLQDNRDNLLPEEAKTYALIESMLKNFSECVRTKKVHLGMDEAHGLGLGEYLKKHGFTNRLSIMKRHLEKVEELCRKYGLEPMMWSDMFFNLASKDGSYYSVPEDYEWEEKDKPGDNLTMVYWDYYNHDPKTYERMLSLHKKLSNKVYFAGGGWTWNGLVPDYGKAFDSTRIGMRVMKQQKVRNAFMTLWMDDGTETPFAAGLLPLILFAEEGFTEEPEDAAIDEKLHLFQEASMEEWMLLTKLDCLPGCDPLNIAAVNPSKHLFYQDPLLGLFDRQYQGYDLYGHYGKLAKELRAVEERVTVSKNLFACYRSLAEFLAVKAGIGLDIRRAYLEGDRDWLTSIAEEQIPVCLEDLEQYHDFREKIWFHECKPNGYETIDIRLGGLHARLVSAQKRILAYLADEITEIPELLEERLPYKPSAPEGLQQPFNMNNWCNIVTAGNMGTGTV</sequence>
<evidence type="ECO:0000256" key="1">
    <source>
        <dbReference type="ARBA" id="ARBA00006285"/>
    </source>
</evidence>
<dbReference type="PANTHER" id="PTHR21040">
    <property type="entry name" value="BCDNA.GH04120"/>
    <property type="match status" value="1"/>
</dbReference>
<dbReference type="Gene3D" id="3.20.20.80">
    <property type="entry name" value="Glycosidases"/>
    <property type="match status" value="1"/>
</dbReference>
<dbReference type="Gene3D" id="1.20.120.670">
    <property type="entry name" value="N-acetyl-b-d-glucoasminidase"/>
    <property type="match status" value="1"/>
</dbReference>
<dbReference type="InterPro" id="IPR038901">
    <property type="entry name" value="HEXDC-like"/>
</dbReference>